<evidence type="ECO:0008006" key="5">
    <source>
        <dbReference type="Google" id="ProtNLM"/>
    </source>
</evidence>
<feature type="region of interest" description="Disordered" evidence="1">
    <location>
        <begin position="515"/>
        <end position="568"/>
    </location>
</feature>
<feature type="compositionally biased region" description="Low complexity" evidence="1">
    <location>
        <begin position="397"/>
        <end position="413"/>
    </location>
</feature>
<proteinExistence type="predicted"/>
<reference evidence="3" key="1">
    <citation type="journal article" date="2020" name="Front. Microbiol.">
        <title>Gene regulatory networks of Penicillium echinulatum 2HH and Penicillium oxalicum 114-2 inferred by a computational biology approach.</title>
        <authorList>
            <person name="Lenz A.R."/>
            <person name="Galan-Vasquez E."/>
            <person name="Balbinot E."/>
            <person name="De Abreu F.P."/>
            <person name="De Oliveira N.S."/>
            <person name="Da Rosa L.O."/>
            <person name="De Avila E Silva S."/>
            <person name="Camassola M."/>
            <person name="Dillon A.J.P."/>
            <person name="Perez-Rueda E."/>
        </authorList>
    </citation>
    <scope>NUCLEOTIDE SEQUENCE</scope>
    <source>
        <strain evidence="3">S1M29</strain>
    </source>
</reference>
<evidence type="ECO:0000313" key="4">
    <source>
        <dbReference type="Proteomes" id="UP000631181"/>
    </source>
</evidence>
<feature type="compositionally biased region" description="Low complexity" evidence="1">
    <location>
        <begin position="1"/>
        <end position="10"/>
    </location>
</feature>
<feature type="compositionally biased region" description="Low complexity" evidence="1">
    <location>
        <begin position="89"/>
        <end position="105"/>
    </location>
</feature>
<feature type="compositionally biased region" description="Polar residues" evidence="1">
    <location>
        <begin position="334"/>
        <end position="356"/>
    </location>
</feature>
<feature type="region of interest" description="Disordered" evidence="1">
    <location>
        <begin position="369"/>
        <end position="413"/>
    </location>
</feature>
<protein>
    <recommendedName>
        <fullName evidence="5">Serine-rich protein</fullName>
    </recommendedName>
</protein>
<keyword evidence="2" id="KW-0472">Membrane</keyword>
<organism evidence="3 4">
    <name type="scientific">Penicillium ucsense</name>
    <dbReference type="NCBI Taxonomy" id="2839758"/>
    <lineage>
        <taxon>Eukaryota</taxon>
        <taxon>Fungi</taxon>
        <taxon>Dikarya</taxon>
        <taxon>Ascomycota</taxon>
        <taxon>Pezizomycotina</taxon>
        <taxon>Eurotiomycetes</taxon>
        <taxon>Eurotiomycetidae</taxon>
        <taxon>Eurotiales</taxon>
        <taxon>Aspergillaceae</taxon>
        <taxon>Penicillium</taxon>
    </lineage>
</organism>
<feature type="compositionally biased region" description="Polar residues" evidence="1">
    <location>
        <begin position="226"/>
        <end position="240"/>
    </location>
</feature>
<feature type="region of interest" description="Disordered" evidence="1">
    <location>
        <begin position="185"/>
        <end position="356"/>
    </location>
</feature>
<feature type="region of interest" description="Disordered" evidence="1">
    <location>
        <begin position="1"/>
        <end position="146"/>
    </location>
</feature>
<feature type="compositionally biased region" description="Low complexity" evidence="1">
    <location>
        <begin position="132"/>
        <end position="146"/>
    </location>
</feature>
<feature type="compositionally biased region" description="Polar residues" evidence="1">
    <location>
        <begin position="468"/>
        <end position="480"/>
    </location>
</feature>
<feature type="compositionally biased region" description="Polar residues" evidence="1">
    <location>
        <begin position="185"/>
        <end position="207"/>
    </location>
</feature>
<name>A0A8J8VXG3_9EURO</name>
<feature type="transmembrane region" description="Helical" evidence="2">
    <location>
        <begin position="818"/>
        <end position="837"/>
    </location>
</feature>
<evidence type="ECO:0000313" key="3">
    <source>
        <dbReference type="EMBL" id="KAF7713463.1"/>
    </source>
</evidence>
<feature type="compositionally biased region" description="Low complexity" evidence="1">
    <location>
        <begin position="628"/>
        <end position="645"/>
    </location>
</feature>
<feature type="region of interest" description="Disordered" evidence="1">
    <location>
        <begin position="461"/>
        <end position="480"/>
    </location>
</feature>
<keyword evidence="2" id="KW-0812">Transmembrane</keyword>
<evidence type="ECO:0000256" key="1">
    <source>
        <dbReference type="SAM" id="MobiDB-lite"/>
    </source>
</evidence>
<dbReference type="EMBL" id="WIWV01000117">
    <property type="protein sequence ID" value="KAF7713463.1"/>
    <property type="molecule type" value="Genomic_DNA"/>
</dbReference>
<evidence type="ECO:0000256" key="2">
    <source>
        <dbReference type="SAM" id="Phobius"/>
    </source>
</evidence>
<feature type="compositionally biased region" description="Polar residues" evidence="1">
    <location>
        <begin position="116"/>
        <end position="126"/>
    </location>
</feature>
<feature type="compositionally biased region" description="Basic and acidic residues" evidence="1">
    <location>
        <begin position="17"/>
        <end position="31"/>
    </location>
</feature>
<feature type="compositionally biased region" description="Polar residues" evidence="1">
    <location>
        <begin position="646"/>
        <end position="655"/>
    </location>
</feature>
<keyword evidence="4" id="KW-1185">Reference proteome</keyword>
<sequence length="842" mass="91195">MSTSRPSTSPGPRPRRALQERTSAHTNERSPTRSLQSLRIISGDKDDTDMYTATPFPTKPEQILLPIPGKGQRGPLTPTGLYASNPRASTSTISSPSFSQDAASSTRDLSIRDSWDVSSTVDTFNSPPGLWDDPSSSKSSLPDTSPMAKLADYISEGPWEPEYSDDDENMDLPTRTPTIKAIESEYQSSSRLESDNDGSVQPYSSPNVERIGAPSSPNYERLGEPSSPNLETIGAPSSPNFERIGEPSSPNLEPIGEPSSPNFRRLGEPSSPNMEPIGGPSSPNFVTLANTSETYLPPAAARSNSNPRSSSLSSWNSRGTAVRHTGVSAPWIQTAASSERVSTRSGSPFNSSPPLQSIASFQSVTRRISAEQMSTRSGSSFRSSPPLRSVASFQSVTRRPSLSQSRSPNSSTLSFRSVSEIVASIDSGIPLQHAAFRSRSTSSQAAVSVVSDQDYTPVRDFTPGPASGRQNPILSRSSSTWSSDAEANIAVTRSTGEPASRVASNALTVASKFSSHSSEWQMTESDEEERLDSLTNLPSRPEFAHSVSTASRRSNSMTSMKRPSTGGSSNTVWHILPTWAKIYYRADPMSIHPALSVVDVSRPPSTRPGTSNSSVFNFGLMPTALNIPRGRSPSRSRSPSSSRSPQRITAASPAQSLIRDNAPKQIALPQRPGAIRFVPRRVESDPLDPRAHWVANPDVQDEVVGTPHSGARHSWSPHLLAKRGMPRSTSAWTAPSMDSRNEPVFGRRNIQVYSFCVGFIFPIAWIIAAFLPLPPLPKLAPEMTEHGGDVEAALESQLMSLQRRRHENARWWRNLNRWMISLGAVIIIVIIVLAVIGTTTGF</sequence>
<gene>
    <name evidence="3" type="ORF">PECM_001013</name>
</gene>
<feature type="region of interest" description="Disordered" evidence="1">
    <location>
        <begin position="623"/>
        <end position="665"/>
    </location>
</feature>
<dbReference type="Proteomes" id="UP000631181">
    <property type="component" value="Unassembled WGS sequence"/>
</dbReference>
<feature type="compositionally biased region" description="Low complexity" evidence="1">
    <location>
        <begin position="297"/>
        <end position="318"/>
    </location>
</feature>
<feature type="compositionally biased region" description="Low complexity" evidence="1">
    <location>
        <begin position="374"/>
        <end position="389"/>
    </location>
</feature>
<feature type="compositionally biased region" description="Polar residues" evidence="1">
    <location>
        <begin position="546"/>
        <end position="568"/>
    </location>
</feature>
<dbReference type="AlphaFoldDB" id="A0A8J8VXG3"/>
<feature type="compositionally biased region" description="Polar residues" evidence="1">
    <location>
        <begin position="281"/>
        <end position="294"/>
    </location>
</feature>
<accession>A0A8J8VXG3</accession>
<feature type="transmembrane region" description="Helical" evidence="2">
    <location>
        <begin position="752"/>
        <end position="773"/>
    </location>
</feature>
<keyword evidence="2" id="KW-1133">Transmembrane helix</keyword>
<comment type="caution">
    <text evidence="3">The sequence shown here is derived from an EMBL/GenBank/DDBJ whole genome shotgun (WGS) entry which is preliminary data.</text>
</comment>
<dbReference type="OrthoDB" id="4153178at2759"/>